<evidence type="ECO:0000313" key="2">
    <source>
        <dbReference type="Proteomes" id="UP001465976"/>
    </source>
</evidence>
<keyword evidence="2" id="KW-1185">Reference proteome</keyword>
<name>A0ABR3FKS9_9AGAR</name>
<evidence type="ECO:0000313" key="1">
    <source>
        <dbReference type="EMBL" id="KAL0575814.1"/>
    </source>
</evidence>
<reference evidence="1 2" key="1">
    <citation type="submission" date="2024-02" db="EMBL/GenBank/DDBJ databases">
        <title>A draft genome for the cacao thread blight pathogen Marasmius crinis-equi.</title>
        <authorList>
            <person name="Cohen S.P."/>
            <person name="Baruah I.K."/>
            <person name="Amoako-Attah I."/>
            <person name="Bukari Y."/>
            <person name="Meinhardt L.W."/>
            <person name="Bailey B.A."/>
        </authorList>
    </citation>
    <scope>NUCLEOTIDE SEQUENCE [LARGE SCALE GENOMIC DNA]</scope>
    <source>
        <strain evidence="1 2">GH-76</strain>
    </source>
</reference>
<dbReference type="Proteomes" id="UP001465976">
    <property type="component" value="Unassembled WGS sequence"/>
</dbReference>
<proteinExistence type="predicted"/>
<accession>A0ABR3FKS9</accession>
<comment type="caution">
    <text evidence="1">The sequence shown here is derived from an EMBL/GenBank/DDBJ whole genome shotgun (WGS) entry which is preliminary data.</text>
</comment>
<gene>
    <name evidence="1" type="ORF">V5O48_006168</name>
</gene>
<dbReference type="EMBL" id="JBAHYK010000272">
    <property type="protein sequence ID" value="KAL0575814.1"/>
    <property type="molecule type" value="Genomic_DNA"/>
</dbReference>
<organism evidence="1 2">
    <name type="scientific">Marasmius crinis-equi</name>
    <dbReference type="NCBI Taxonomy" id="585013"/>
    <lineage>
        <taxon>Eukaryota</taxon>
        <taxon>Fungi</taxon>
        <taxon>Dikarya</taxon>
        <taxon>Basidiomycota</taxon>
        <taxon>Agaricomycotina</taxon>
        <taxon>Agaricomycetes</taxon>
        <taxon>Agaricomycetidae</taxon>
        <taxon>Agaricales</taxon>
        <taxon>Marasmiineae</taxon>
        <taxon>Marasmiaceae</taxon>
        <taxon>Marasmius</taxon>
    </lineage>
</organism>
<evidence type="ECO:0008006" key="3">
    <source>
        <dbReference type="Google" id="ProtNLM"/>
    </source>
</evidence>
<sequence length="520" mass="59372">MVLGKPRSHLSKHLASFNLRTFRIAVSKAPVIQLANSIKEIDRILLTDVANHLGSEILQLLKAKRNSLTLACQLPAEVLGEILAIYVALNRVPRIGSPDLESEKEDTPWPWSLRLLRILNVLRVYRYWRSVALNTPNVWSTPDFNFPRWALRMLRWSKSAPLHIDTSNVGRLASSPDDVLCPEEVLRSSTMKAIFEGLEETSRISSLRLEAGLLALEELIKSSGLIQPAPLLTSLIIKCGPDWFSSLRERLLVLPEDILTGSPPNLSSLQLLDCYIPWRSGLFMGNLTTLSIRYSQRYYRTWDFEDGVHPARLASPPPSQFQFQWYLSLRDLKTTIQNLLEVLPHNDIETLKLCMPKISGSETVVAQCFGWLPRLKVIILQDECAIELVRALGCCNLPRFVSQHPESAEEHSERTDFPEYTDEDSNPGVFPALRVLALTNVKNRRYWDDFDAAVVCPKLLEVLRARGDHDLHLRTLALVGLDDEKYSTSRFVSRLAKQCPWVRVERKYPDKDFEDLWFQP</sequence>
<protein>
    <recommendedName>
        <fullName evidence="3">F-box domain-containing protein</fullName>
    </recommendedName>
</protein>